<comment type="similarity">
    <text evidence="1">Belongs to the site-specific recombinase resolvase family.</text>
</comment>
<dbReference type="EMBL" id="AMCI01002082">
    <property type="protein sequence ID" value="EJX03676.1"/>
    <property type="molecule type" value="Genomic_DNA"/>
</dbReference>
<dbReference type="Gene3D" id="1.10.10.60">
    <property type="entry name" value="Homeodomain-like"/>
    <property type="match status" value="1"/>
</dbReference>
<dbReference type="SUPFAM" id="SSF53041">
    <property type="entry name" value="Resolvase-like"/>
    <property type="match status" value="1"/>
</dbReference>
<dbReference type="Gene3D" id="3.40.50.1390">
    <property type="entry name" value="Resolvase, N-terminal catalytic domain"/>
    <property type="match status" value="1"/>
</dbReference>
<dbReference type="GO" id="GO:0003677">
    <property type="term" value="F:DNA binding"/>
    <property type="evidence" value="ECO:0007669"/>
    <property type="project" value="InterPro"/>
</dbReference>
<dbReference type="PROSITE" id="PS51736">
    <property type="entry name" value="RECOMBINASES_3"/>
    <property type="match status" value="1"/>
</dbReference>
<protein>
    <submittedName>
        <fullName evidence="3">Resolvase</fullName>
    </submittedName>
</protein>
<comment type="caution">
    <text evidence="3">The sequence shown here is derived from an EMBL/GenBank/DDBJ whole genome shotgun (WGS) entry which is preliminary data.</text>
</comment>
<proteinExistence type="inferred from homology"/>
<feature type="domain" description="Resolvase/invertase-type recombinase catalytic" evidence="2">
    <location>
        <begin position="1"/>
        <end position="49"/>
    </location>
</feature>
<dbReference type="SUPFAM" id="SSF46689">
    <property type="entry name" value="Homeodomain-like"/>
    <property type="match status" value="1"/>
</dbReference>
<dbReference type="InterPro" id="IPR006120">
    <property type="entry name" value="Resolvase_HTH_dom"/>
</dbReference>
<evidence type="ECO:0000313" key="3">
    <source>
        <dbReference type="EMBL" id="EJX03676.1"/>
    </source>
</evidence>
<reference evidence="3" key="1">
    <citation type="journal article" date="2012" name="PLoS ONE">
        <title>Gene sets for utilization of primary and secondary nutrition supplies in the distal gut of endangered iberian lynx.</title>
        <authorList>
            <person name="Alcaide M."/>
            <person name="Messina E."/>
            <person name="Richter M."/>
            <person name="Bargiela R."/>
            <person name="Peplies J."/>
            <person name="Huws S.A."/>
            <person name="Newbold C.J."/>
            <person name="Golyshin P.N."/>
            <person name="Simon M.A."/>
            <person name="Lopez G."/>
            <person name="Yakimov M.M."/>
            <person name="Ferrer M."/>
        </authorList>
    </citation>
    <scope>NUCLEOTIDE SEQUENCE</scope>
</reference>
<evidence type="ECO:0000259" key="2">
    <source>
        <dbReference type="PROSITE" id="PS51736"/>
    </source>
</evidence>
<dbReference type="InterPro" id="IPR009057">
    <property type="entry name" value="Homeodomain-like_sf"/>
</dbReference>
<dbReference type="Pfam" id="PF02796">
    <property type="entry name" value="HTH_7"/>
    <property type="match status" value="1"/>
</dbReference>
<organism evidence="3">
    <name type="scientific">gut metagenome</name>
    <dbReference type="NCBI Taxonomy" id="749906"/>
    <lineage>
        <taxon>unclassified sequences</taxon>
        <taxon>metagenomes</taxon>
        <taxon>organismal metagenomes</taxon>
    </lineage>
</organism>
<dbReference type="InterPro" id="IPR006119">
    <property type="entry name" value="Resolv_N"/>
</dbReference>
<name>J9CTY3_9ZZZZ</name>
<dbReference type="Pfam" id="PF00239">
    <property type="entry name" value="Resolvase"/>
    <property type="match status" value="1"/>
</dbReference>
<sequence length="100" mass="11322">MKSLISMRVKSRHPMAKLMLSMVGAFAEFERSMIKRRQAEGIALAKARGVYKGRQRSVTDAQIKEIRAMMEMGVPLSVAARKVRVSRTTAYKYLKTDSVK</sequence>
<dbReference type="GO" id="GO:0000150">
    <property type="term" value="F:DNA strand exchange activity"/>
    <property type="evidence" value="ECO:0007669"/>
    <property type="project" value="InterPro"/>
</dbReference>
<accession>J9CTY3</accession>
<evidence type="ECO:0000256" key="1">
    <source>
        <dbReference type="ARBA" id="ARBA00009913"/>
    </source>
</evidence>
<gene>
    <name evidence="3" type="ORF">EVA_08218</name>
</gene>
<dbReference type="InterPro" id="IPR036162">
    <property type="entry name" value="Resolvase-like_N_sf"/>
</dbReference>
<dbReference type="AlphaFoldDB" id="J9CTY3"/>
<dbReference type="CDD" id="cd00569">
    <property type="entry name" value="HTH_Hin_like"/>
    <property type="match status" value="1"/>
</dbReference>